<evidence type="ECO:0000256" key="1">
    <source>
        <dbReference type="SAM" id="MobiDB-lite"/>
    </source>
</evidence>
<sequence length="56" mass="6697">GLLQQQRQRRERQQRREEQHRRDEQQRHLGGVAPSGGPRRARFRCRSAGRRHSGRA</sequence>
<reference evidence="2" key="1">
    <citation type="submission" date="2020-02" db="EMBL/GenBank/DDBJ databases">
        <authorList>
            <person name="Meier V. D."/>
        </authorList>
    </citation>
    <scope>NUCLEOTIDE SEQUENCE</scope>
    <source>
        <strain evidence="2">AVDCRST_MAG93</strain>
    </source>
</reference>
<feature type="non-terminal residue" evidence="2">
    <location>
        <position position="56"/>
    </location>
</feature>
<feature type="region of interest" description="Disordered" evidence="1">
    <location>
        <begin position="1"/>
        <end position="56"/>
    </location>
</feature>
<organism evidence="2">
    <name type="scientific">uncultured Chloroflexia bacterium</name>
    <dbReference type="NCBI Taxonomy" id="1672391"/>
    <lineage>
        <taxon>Bacteria</taxon>
        <taxon>Bacillati</taxon>
        <taxon>Chloroflexota</taxon>
        <taxon>Chloroflexia</taxon>
        <taxon>environmental samples</taxon>
    </lineage>
</organism>
<dbReference type="AlphaFoldDB" id="A0A6J4HX64"/>
<gene>
    <name evidence="2" type="ORF">AVDCRST_MAG93-1070</name>
</gene>
<evidence type="ECO:0000313" key="2">
    <source>
        <dbReference type="EMBL" id="CAA9235345.1"/>
    </source>
</evidence>
<feature type="non-terminal residue" evidence="2">
    <location>
        <position position="1"/>
    </location>
</feature>
<name>A0A6J4HX64_9CHLR</name>
<feature type="compositionally biased region" description="Basic and acidic residues" evidence="1">
    <location>
        <begin position="14"/>
        <end position="27"/>
    </location>
</feature>
<dbReference type="EMBL" id="CADCTR010000358">
    <property type="protein sequence ID" value="CAA9235345.1"/>
    <property type="molecule type" value="Genomic_DNA"/>
</dbReference>
<accession>A0A6J4HX64</accession>
<protein>
    <submittedName>
        <fullName evidence="2">Uncharacterized protein</fullName>
    </submittedName>
</protein>
<proteinExistence type="predicted"/>
<feature type="compositionally biased region" description="Basic residues" evidence="1">
    <location>
        <begin position="39"/>
        <end position="56"/>
    </location>
</feature>